<dbReference type="OrthoDB" id="206335at2759"/>
<dbReference type="InterPro" id="IPR015943">
    <property type="entry name" value="WD40/YVTN_repeat-like_dom_sf"/>
</dbReference>
<dbReference type="PANTHER" id="PTHR12801">
    <property type="entry name" value="RNA EXONUCLEASE REXO1 / RECO3 FAMILY MEMBER-RELATED"/>
    <property type="match status" value="1"/>
</dbReference>
<gene>
    <name evidence="10" type="ORF">GWI33_021870</name>
</gene>
<keyword evidence="8" id="KW-1133">Transmembrane helix</keyword>
<dbReference type="SUPFAM" id="SSF53098">
    <property type="entry name" value="Ribonuclease H-like"/>
    <property type="match status" value="1"/>
</dbReference>
<evidence type="ECO:0000313" key="10">
    <source>
        <dbReference type="EMBL" id="KAF7284588.1"/>
    </source>
</evidence>
<feature type="compositionally biased region" description="Basic and acidic residues" evidence="7">
    <location>
        <begin position="41"/>
        <end position="55"/>
    </location>
</feature>
<feature type="compositionally biased region" description="Low complexity" evidence="7">
    <location>
        <begin position="156"/>
        <end position="168"/>
    </location>
</feature>
<evidence type="ECO:0000256" key="3">
    <source>
        <dbReference type="ARBA" id="ARBA00022722"/>
    </source>
</evidence>
<proteinExistence type="inferred from homology"/>
<feature type="region of interest" description="Disordered" evidence="7">
    <location>
        <begin position="143"/>
        <end position="201"/>
    </location>
</feature>
<evidence type="ECO:0000256" key="6">
    <source>
        <dbReference type="ARBA" id="ARBA00023242"/>
    </source>
</evidence>
<comment type="caution">
    <text evidence="10">The sequence shown here is derived from an EMBL/GenBank/DDBJ whole genome shotgun (WGS) entry which is preliminary data.</text>
</comment>
<dbReference type="GO" id="GO:0004527">
    <property type="term" value="F:exonuclease activity"/>
    <property type="evidence" value="ECO:0007669"/>
    <property type="project" value="UniProtKB-KW"/>
</dbReference>
<evidence type="ECO:0000256" key="8">
    <source>
        <dbReference type="SAM" id="Phobius"/>
    </source>
</evidence>
<dbReference type="InterPro" id="IPR047021">
    <property type="entry name" value="REXO1/3/4-like"/>
</dbReference>
<dbReference type="Gene3D" id="2.130.10.10">
    <property type="entry name" value="YVTN repeat-like/Quinoprotein amine dehydrogenase"/>
    <property type="match status" value="1"/>
</dbReference>
<accession>A0A834IVC7</accession>
<keyword evidence="5" id="KW-0269">Exonuclease</keyword>
<dbReference type="InterPro" id="IPR012337">
    <property type="entry name" value="RNaseH-like_sf"/>
</dbReference>
<feature type="compositionally biased region" description="Basic and acidic residues" evidence="7">
    <location>
        <begin position="190"/>
        <end position="201"/>
    </location>
</feature>
<dbReference type="GO" id="GO:0010629">
    <property type="term" value="P:negative regulation of gene expression"/>
    <property type="evidence" value="ECO:0007669"/>
    <property type="project" value="UniProtKB-ARBA"/>
</dbReference>
<organism evidence="10 11">
    <name type="scientific">Rhynchophorus ferrugineus</name>
    <name type="common">Red palm weevil</name>
    <name type="synonym">Curculio ferrugineus</name>
    <dbReference type="NCBI Taxonomy" id="354439"/>
    <lineage>
        <taxon>Eukaryota</taxon>
        <taxon>Metazoa</taxon>
        <taxon>Ecdysozoa</taxon>
        <taxon>Arthropoda</taxon>
        <taxon>Hexapoda</taxon>
        <taxon>Insecta</taxon>
        <taxon>Pterygota</taxon>
        <taxon>Neoptera</taxon>
        <taxon>Endopterygota</taxon>
        <taxon>Coleoptera</taxon>
        <taxon>Polyphaga</taxon>
        <taxon>Cucujiformia</taxon>
        <taxon>Curculionidae</taxon>
        <taxon>Dryophthorinae</taxon>
        <taxon>Rhynchophorus</taxon>
    </lineage>
</organism>
<dbReference type="InterPro" id="IPR034922">
    <property type="entry name" value="REX1-like_exo"/>
</dbReference>
<feature type="region of interest" description="Disordered" evidence="7">
    <location>
        <begin position="41"/>
        <end position="103"/>
    </location>
</feature>
<dbReference type="InterPro" id="IPR036397">
    <property type="entry name" value="RNaseH_sf"/>
</dbReference>
<dbReference type="Proteomes" id="UP000625711">
    <property type="component" value="Unassembled WGS sequence"/>
</dbReference>
<keyword evidence="6" id="KW-0539">Nucleus</keyword>
<dbReference type="AlphaFoldDB" id="A0A834IVC7"/>
<keyword evidence="3" id="KW-0540">Nuclease</keyword>
<name>A0A834IVC7_RHYFE</name>
<dbReference type="SMART" id="SM00479">
    <property type="entry name" value="EXOIII"/>
    <property type="match status" value="1"/>
</dbReference>
<keyword evidence="8" id="KW-0472">Membrane</keyword>
<dbReference type="GO" id="GO:0005634">
    <property type="term" value="C:nucleus"/>
    <property type="evidence" value="ECO:0007669"/>
    <property type="project" value="UniProtKB-SubCell"/>
</dbReference>
<feature type="compositionally biased region" description="Low complexity" evidence="7">
    <location>
        <begin position="282"/>
        <end position="300"/>
    </location>
</feature>
<reference evidence="10" key="1">
    <citation type="submission" date="2020-08" db="EMBL/GenBank/DDBJ databases">
        <title>Genome sequencing and assembly of the red palm weevil Rhynchophorus ferrugineus.</title>
        <authorList>
            <person name="Dias G.B."/>
            <person name="Bergman C.M."/>
            <person name="Manee M."/>
        </authorList>
    </citation>
    <scope>NUCLEOTIDE SEQUENCE</scope>
    <source>
        <strain evidence="10">AA-2017</strain>
        <tissue evidence="10">Whole larva</tissue>
    </source>
</reference>
<evidence type="ECO:0000256" key="1">
    <source>
        <dbReference type="ARBA" id="ARBA00004123"/>
    </source>
</evidence>
<dbReference type="InterPro" id="IPR013520">
    <property type="entry name" value="Ribonucl_H"/>
</dbReference>
<dbReference type="PANTHER" id="PTHR12801:SF115">
    <property type="entry name" value="FI18136P1-RELATED"/>
    <property type="match status" value="1"/>
</dbReference>
<keyword evidence="8" id="KW-0812">Transmembrane</keyword>
<feature type="compositionally biased region" description="Polar residues" evidence="7">
    <location>
        <begin position="143"/>
        <end position="155"/>
    </location>
</feature>
<feature type="domain" description="Exonuclease" evidence="9">
    <location>
        <begin position="413"/>
        <end position="573"/>
    </location>
</feature>
<evidence type="ECO:0000256" key="5">
    <source>
        <dbReference type="ARBA" id="ARBA00022839"/>
    </source>
</evidence>
<feature type="region of interest" description="Disordered" evidence="7">
    <location>
        <begin position="273"/>
        <end position="306"/>
    </location>
</feature>
<comment type="similarity">
    <text evidence="2">Belongs to the REXO1/REXO3 family.</text>
</comment>
<evidence type="ECO:0000256" key="2">
    <source>
        <dbReference type="ARBA" id="ARBA00006357"/>
    </source>
</evidence>
<sequence length="577" mass="64556">MSGDPEISVVQRYSVQLAIFVGFAVILITLILKWIRKDDQTASGSSKHDKPEKQKSSSGESSSKHGKKEQTGSVKTSSKKKLTERENRRNMRANEKGMTSPWFLGTYKGHTGKVSGIDLSANGKFIASCSDEDRAARRQLISKSAAVSSKNNTEASSSQSPSPAMSKSLSRRQKKNRKIAKEHQKRTTKSTRDSVNDDSPVAKRADDEFKAFEQYVQLCKSVPIHTLVSELRTYCLDQRTMSTLGYPAKKPKGAYAFSRRYYALDVHAEEFVPRKDSEKDSGNGSASGNTSEEETSSTNSDMCPDENQTALNPGTIKMKDCECRLCVRCGKYFYVSSKGYITMESCLYHWGKLELSQKGFGPMLYSCCSKERGVAGCSLGKLHVSVGYPKLFVNSTFVETEPPKRWRRDGNYGVYGLDCEMSYTIDGLEAVKVTLVDLAGRLVYDSFVKPKNEIVDFNTRFSGIDEEIFKNNHPKSLARVQRDLMKFITSETIVIGHGLENDFKALHMVHKTVVDTSFTFPDDRGLPFKRSLKSVTKLYLCKDIQCGSNGHDSVEDARACVELMLLRVKLEKFPMLN</sequence>
<evidence type="ECO:0000256" key="7">
    <source>
        <dbReference type="SAM" id="MobiDB-lite"/>
    </source>
</evidence>
<dbReference type="FunFam" id="3.30.420.10:FF:000031">
    <property type="entry name" value="RNA exonuclease 1"/>
    <property type="match status" value="1"/>
</dbReference>
<evidence type="ECO:0000256" key="4">
    <source>
        <dbReference type="ARBA" id="ARBA00022801"/>
    </source>
</evidence>
<feature type="transmembrane region" description="Helical" evidence="8">
    <location>
        <begin position="15"/>
        <end position="35"/>
    </location>
</feature>
<protein>
    <recommendedName>
        <fullName evidence="9">Exonuclease domain-containing protein</fullName>
    </recommendedName>
</protein>
<feature type="compositionally biased region" description="Basic residues" evidence="7">
    <location>
        <begin position="169"/>
        <end position="189"/>
    </location>
</feature>
<evidence type="ECO:0000259" key="9">
    <source>
        <dbReference type="SMART" id="SM00479"/>
    </source>
</evidence>
<keyword evidence="4" id="KW-0378">Hydrolase</keyword>
<dbReference type="CDD" id="cd06145">
    <property type="entry name" value="REX1_like"/>
    <property type="match status" value="1"/>
</dbReference>
<dbReference type="GO" id="GO:0003676">
    <property type="term" value="F:nucleic acid binding"/>
    <property type="evidence" value="ECO:0007669"/>
    <property type="project" value="InterPro"/>
</dbReference>
<dbReference type="Gene3D" id="3.30.420.10">
    <property type="entry name" value="Ribonuclease H-like superfamily/Ribonuclease H"/>
    <property type="match status" value="1"/>
</dbReference>
<comment type="subcellular location">
    <subcellularLocation>
        <location evidence="1">Nucleus</location>
    </subcellularLocation>
</comment>
<feature type="compositionally biased region" description="Basic and acidic residues" evidence="7">
    <location>
        <begin position="81"/>
        <end position="95"/>
    </location>
</feature>
<evidence type="ECO:0000313" key="11">
    <source>
        <dbReference type="Proteomes" id="UP000625711"/>
    </source>
</evidence>
<keyword evidence="11" id="KW-1185">Reference proteome</keyword>
<dbReference type="EMBL" id="JAACXV010000074">
    <property type="protein sequence ID" value="KAF7284588.1"/>
    <property type="molecule type" value="Genomic_DNA"/>
</dbReference>